<dbReference type="GeneID" id="104749781"/>
<dbReference type="InterPro" id="IPR011032">
    <property type="entry name" value="GroES-like_sf"/>
</dbReference>
<keyword evidence="1" id="KW-1185">Reference proteome</keyword>
<reference evidence="1" key="2">
    <citation type="journal article" date="2014" name="Nat. Commun.">
        <title>The emerging biofuel crop Camelina sativa retains a highly undifferentiated hexaploid genome structure.</title>
        <authorList>
            <person name="Kagale S."/>
            <person name="Koh C."/>
            <person name="Nixon J."/>
            <person name="Bollina V."/>
            <person name="Clarke W.E."/>
            <person name="Tuteja R."/>
            <person name="Spillane C."/>
            <person name="Robinson S.J."/>
            <person name="Links M.G."/>
            <person name="Clarke C."/>
            <person name="Higgins E.E."/>
            <person name="Huebert T."/>
            <person name="Sharpe A.G."/>
            <person name="Parkin I.A."/>
        </authorList>
    </citation>
    <scope>NUCLEOTIDE SEQUENCE [LARGE SCALE GENOMIC DNA]</scope>
    <source>
        <strain evidence="1">r\DH55</strain>
    </source>
</reference>
<proteinExistence type="predicted"/>
<evidence type="ECO:0000313" key="3">
    <source>
        <dbReference type="RefSeq" id="XP_019093560.1"/>
    </source>
</evidence>
<dbReference type="SUPFAM" id="SSF50129">
    <property type="entry name" value="GroES-like"/>
    <property type="match status" value="1"/>
</dbReference>
<gene>
    <name evidence="2 3" type="primary">LOC104749781</name>
</gene>
<evidence type="ECO:0000313" key="2">
    <source>
        <dbReference type="RefSeq" id="XP_019093559.1"/>
    </source>
</evidence>
<protein>
    <submittedName>
        <fullName evidence="2 3">Alcohol dehydrogenase-like 6 isoform X1</fullName>
    </submittedName>
</protein>
<evidence type="ECO:0000313" key="1">
    <source>
        <dbReference type="Proteomes" id="UP000694864"/>
    </source>
</evidence>
<reference evidence="1" key="1">
    <citation type="journal article" date="1997" name="Nucleic Acids Res.">
        <title>tRNAscan-SE: a program for improved detection of transfer RNA genes in genomic sequence.</title>
        <authorList>
            <person name="Lowe T.M."/>
            <person name="Eddy S.R."/>
        </authorList>
    </citation>
    <scope>NUCLEOTIDE SEQUENCE [LARGE SCALE GENOMIC DNA]</scope>
    <source>
        <strain evidence="1">r\DH55</strain>
    </source>
</reference>
<accession>A0ABM1R3H1</accession>
<dbReference type="Proteomes" id="UP000694864">
    <property type="component" value="Chromosome 16"/>
</dbReference>
<dbReference type="RefSeq" id="XP_019093560.1">
    <property type="nucleotide sequence ID" value="XM_019238015.1"/>
</dbReference>
<sequence>MLSSTSFSFEQPRVITCKAAVAWCLGEPLVMEEVVVSPPQPLEIRIKWFVHLYVVVTSLLGSLSLFCHEFLVMKLQETNVDQKNDEEEEQLHGTHEQ</sequence>
<dbReference type="RefSeq" id="XP_019093559.1">
    <property type="nucleotide sequence ID" value="XM_019238014.1"/>
</dbReference>
<reference evidence="2 3" key="3">
    <citation type="submission" date="2025-05" db="UniProtKB">
        <authorList>
            <consortium name="RefSeq"/>
        </authorList>
    </citation>
    <scope>IDENTIFICATION</scope>
    <source>
        <tissue evidence="2 3">Leaf</tissue>
    </source>
</reference>
<organism evidence="1 2">
    <name type="scientific">Camelina sativa</name>
    <name type="common">False flax</name>
    <name type="synonym">Myagrum sativum</name>
    <dbReference type="NCBI Taxonomy" id="90675"/>
    <lineage>
        <taxon>Eukaryota</taxon>
        <taxon>Viridiplantae</taxon>
        <taxon>Streptophyta</taxon>
        <taxon>Embryophyta</taxon>
        <taxon>Tracheophyta</taxon>
        <taxon>Spermatophyta</taxon>
        <taxon>Magnoliopsida</taxon>
        <taxon>eudicotyledons</taxon>
        <taxon>Gunneridae</taxon>
        <taxon>Pentapetalae</taxon>
        <taxon>rosids</taxon>
        <taxon>malvids</taxon>
        <taxon>Brassicales</taxon>
        <taxon>Brassicaceae</taxon>
        <taxon>Camelineae</taxon>
        <taxon>Camelina</taxon>
    </lineage>
</organism>
<name>A0ABM1R3H1_CAMSA</name>